<reference evidence="1 2" key="1">
    <citation type="journal article" date="2010" name="Stand. Genomic Sci.">
        <title>Complete genome sequence of Desulfarculus baarsii type strain (2st14).</title>
        <authorList>
            <person name="Sun H."/>
            <person name="Spring S."/>
            <person name="Lapidus A."/>
            <person name="Davenport K."/>
            <person name="Del Rio T.G."/>
            <person name="Tice H."/>
            <person name="Nolan M."/>
            <person name="Copeland A."/>
            <person name="Cheng J.F."/>
            <person name="Lucas S."/>
            <person name="Tapia R."/>
            <person name="Goodwin L."/>
            <person name="Pitluck S."/>
            <person name="Ivanova N."/>
            <person name="Pagani I."/>
            <person name="Mavromatis K."/>
            <person name="Ovchinnikova G."/>
            <person name="Pati A."/>
            <person name="Chen A."/>
            <person name="Palaniappan K."/>
            <person name="Hauser L."/>
            <person name="Chang Y.J."/>
            <person name="Jeffries C.D."/>
            <person name="Detter J.C."/>
            <person name="Han C."/>
            <person name="Rohde M."/>
            <person name="Brambilla E."/>
            <person name="Goker M."/>
            <person name="Woyke T."/>
            <person name="Bristow J."/>
            <person name="Eisen J.A."/>
            <person name="Markowitz V."/>
            <person name="Hugenholtz P."/>
            <person name="Kyrpides N.C."/>
            <person name="Klenk H.P."/>
            <person name="Land M."/>
        </authorList>
    </citation>
    <scope>NUCLEOTIDE SEQUENCE [LARGE SCALE GENOMIC DNA]</scope>
    <source>
        <strain evidence="2">ATCC 33931 / DSM 2075 / LMG 7858 / VKM B-1802 / 2st14</strain>
    </source>
</reference>
<dbReference type="EMBL" id="CP002085">
    <property type="protein sequence ID" value="ADK84371.1"/>
    <property type="molecule type" value="Genomic_DNA"/>
</dbReference>
<dbReference type="AlphaFoldDB" id="E1QFN5"/>
<proteinExistence type="predicted"/>
<evidence type="ECO:0000313" key="1">
    <source>
        <dbReference type="EMBL" id="ADK84371.1"/>
    </source>
</evidence>
<name>E1QFN5_DESB2</name>
<gene>
    <name evidence="1" type="ordered locus">Deba_1001</name>
</gene>
<sequence length="611" mass="68924">MPRARGAKKGNGLYVHNVKVPGDFVDSNHLNLCLVQTPPPKRERLYDDSRPEYVNLVKEFLEQEIGDHFPGNKPIIIMFPELTFGVKDWYTINDLINKYKGKIVLIAGFGFTHGNKLNEIFTDRTRHHGTEIIKSWREDEEGFPGAKRRYNYGWCWLRYPADGTEKLTTKSVIYVKHFPEQCAELGQIDYLDGGVSQVCIQTNGLDIWPIICSDFIYNGDGKTPTSEMVTVCNKTNLLPEATRKYILVAGQLYQKDPHASAWQDALNRIFTNLDITAHNHFAIALANHAMGKHDKDESNDKLRNLSGIYIHADAAHIVKHEIKKGTRLHKNGNFVARLVRSTEPLLISGKLKFKTVPDAERHNWPATLHNQITTNHDHGLSYQLREYSEFEHQPYELARFICRNCSCGYGHHATKEIFSALCWLKLQIKTTIKGVQADNLIALIKSGMAPGSYSTSLCDKLHEHRDDLIKALRCISVLMYCNIAHLVAEETAQLRTNIGNIDINIWSDKSKHAYDMKNAMENSLTQYKKPLIMCIAPGMGHIDEDQITPGASSITHAPSESIGSPPRPFSIYLLPLTTIENCYQDATTSKINCMRLSGIIGMLSSGSVSYA</sequence>
<organism evidence="1 2">
    <name type="scientific">Desulfarculus baarsii (strain ATCC 33931 / DSM 2075 / LMG 7858 / VKM B-1802 / 2st14)</name>
    <dbReference type="NCBI Taxonomy" id="644282"/>
    <lineage>
        <taxon>Bacteria</taxon>
        <taxon>Pseudomonadati</taxon>
        <taxon>Thermodesulfobacteriota</taxon>
        <taxon>Desulfarculia</taxon>
        <taxon>Desulfarculales</taxon>
        <taxon>Desulfarculaceae</taxon>
        <taxon>Desulfarculus</taxon>
    </lineage>
</organism>
<dbReference type="Proteomes" id="UP000009047">
    <property type="component" value="Chromosome"/>
</dbReference>
<dbReference type="STRING" id="644282.Deba_1001"/>
<accession>E1QFN5</accession>
<dbReference type="KEGG" id="dbr:Deba_1001"/>
<keyword evidence="2" id="KW-1185">Reference proteome</keyword>
<dbReference type="HOGENOM" id="CLU_446713_0_0_7"/>
<evidence type="ECO:0000313" key="2">
    <source>
        <dbReference type="Proteomes" id="UP000009047"/>
    </source>
</evidence>
<protein>
    <submittedName>
        <fullName evidence="1">Uncharacterized protein</fullName>
    </submittedName>
</protein>